<dbReference type="OrthoDB" id="8780428at2"/>
<gene>
    <name evidence="1" type="ORF">MAIT1_04570</name>
</gene>
<name>A0A1Y2KAD8_9PROT</name>
<dbReference type="Proteomes" id="UP000194003">
    <property type="component" value="Unassembled WGS sequence"/>
</dbReference>
<accession>A0A1Y2KAD8</accession>
<reference evidence="1 2" key="1">
    <citation type="journal article" date="2016" name="BMC Genomics">
        <title>Combined genomic and structural analyses of a cultured magnetotactic bacterium reveals its niche adaptation to a dynamic environment.</title>
        <authorList>
            <person name="Araujo A.C."/>
            <person name="Morillo V."/>
            <person name="Cypriano J."/>
            <person name="Teixeira L.C."/>
            <person name="Leao P."/>
            <person name="Lyra S."/>
            <person name="Almeida L.G."/>
            <person name="Bazylinski D.A."/>
            <person name="Vasconcellos A.T."/>
            <person name="Abreu F."/>
            <person name="Lins U."/>
        </authorList>
    </citation>
    <scope>NUCLEOTIDE SEQUENCE [LARGE SCALE GENOMIC DNA]</scope>
    <source>
        <strain evidence="1 2">IT-1</strain>
    </source>
</reference>
<dbReference type="STRING" id="1434232.MAIT1_04570"/>
<keyword evidence="2" id="KW-1185">Reference proteome</keyword>
<sequence length="70" mass="8340">MATTSELQIRRDRLLERLESLQKRVTHGDKTVEYDLTQVKNALDLLDREIARNGDRRIARHLRVRSRKDL</sequence>
<evidence type="ECO:0000313" key="2">
    <source>
        <dbReference type="Proteomes" id="UP000194003"/>
    </source>
</evidence>
<organism evidence="1 2">
    <name type="scientific">Magnetofaba australis IT-1</name>
    <dbReference type="NCBI Taxonomy" id="1434232"/>
    <lineage>
        <taxon>Bacteria</taxon>
        <taxon>Pseudomonadati</taxon>
        <taxon>Pseudomonadota</taxon>
        <taxon>Magnetococcia</taxon>
        <taxon>Magnetococcales</taxon>
        <taxon>Magnetococcaceae</taxon>
        <taxon>Magnetofaba</taxon>
    </lineage>
</organism>
<proteinExistence type="predicted"/>
<protein>
    <submittedName>
        <fullName evidence="1">Uncharacterized protein</fullName>
    </submittedName>
</protein>
<dbReference type="NCBIfam" id="NF047331">
    <property type="entry name" value="phage_HTJ"/>
    <property type="match status" value="1"/>
</dbReference>
<dbReference type="RefSeq" id="WP_085440199.1">
    <property type="nucleotide sequence ID" value="NZ_LVJN01000012.1"/>
</dbReference>
<evidence type="ECO:0000313" key="1">
    <source>
        <dbReference type="EMBL" id="OSM07667.1"/>
    </source>
</evidence>
<dbReference type="AlphaFoldDB" id="A0A1Y2KAD8"/>
<dbReference type="EMBL" id="LVJN01000012">
    <property type="protein sequence ID" value="OSM07667.1"/>
    <property type="molecule type" value="Genomic_DNA"/>
</dbReference>
<comment type="caution">
    <text evidence="1">The sequence shown here is derived from an EMBL/GenBank/DDBJ whole genome shotgun (WGS) entry which is preliminary data.</text>
</comment>